<dbReference type="Gene3D" id="2.60.120.430">
    <property type="entry name" value="Galactose-binding lectin"/>
    <property type="match status" value="1"/>
</dbReference>
<dbReference type="Gene3D" id="2.60.40.10">
    <property type="entry name" value="Immunoglobulins"/>
    <property type="match status" value="2"/>
</dbReference>
<organism evidence="9 10">
    <name type="scientific">Pedobacter frigiditerrae</name>
    <dbReference type="NCBI Taxonomy" id="2530452"/>
    <lineage>
        <taxon>Bacteria</taxon>
        <taxon>Pseudomonadati</taxon>
        <taxon>Bacteroidota</taxon>
        <taxon>Sphingobacteriia</taxon>
        <taxon>Sphingobacteriales</taxon>
        <taxon>Sphingobacteriaceae</taxon>
        <taxon>Pedobacter</taxon>
    </lineage>
</organism>
<keyword evidence="3" id="KW-0326">Glycosidase</keyword>
<feature type="domain" description="Glycoside hydrolase family 2 immunoglobulin-like beta-sandwich" evidence="4">
    <location>
        <begin position="255"/>
        <end position="354"/>
    </location>
</feature>
<evidence type="ECO:0000259" key="4">
    <source>
        <dbReference type="Pfam" id="PF00703"/>
    </source>
</evidence>
<dbReference type="Gene3D" id="3.20.20.80">
    <property type="entry name" value="Glycosidases"/>
    <property type="match status" value="1"/>
</dbReference>
<dbReference type="GO" id="GO:0005975">
    <property type="term" value="P:carbohydrate metabolic process"/>
    <property type="evidence" value="ECO:0007669"/>
    <property type="project" value="InterPro"/>
</dbReference>
<keyword evidence="10" id="KW-1185">Reference proteome</keyword>
<dbReference type="SUPFAM" id="SSF51445">
    <property type="entry name" value="(Trans)glycosidases"/>
    <property type="match status" value="1"/>
</dbReference>
<gene>
    <name evidence="9" type="ORF">EZ428_11975</name>
</gene>
<dbReference type="InterPro" id="IPR008979">
    <property type="entry name" value="Galactose-bd-like_sf"/>
</dbReference>
<dbReference type="SUPFAM" id="SSF49303">
    <property type="entry name" value="beta-Galactosidase/glucuronidase domain"/>
    <property type="match status" value="1"/>
</dbReference>
<dbReference type="OrthoDB" id="9801077at2"/>
<evidence type="ECO:0000259" key="7">
    <source>
        <dbReference type="Pfam" id="PF11721"/>
    </source>
</evidence>
<evidence type="ECO:0000256" key="3">
    <source>
        <dbReference type="ARBA" id="ARBA00023295"/>
    </source>
</evidence>
<proteinExistence type="inferred from homology"/>
<dbReference type="InterPro" id="IPR013783">
    <property type="entry name" value="Ig-like_fold"/>
</dbReference>
<dbReference type="GO" id="GO:0004553">
    <property type="term" value="F:hydrolase activity, hydrolyzing O-glycosyl compounds"/>
    <property type="evidence" value="ECO:0007669"/>
    <property type="project" value="InterPro"/>
</dbReference>
<feature type="domain" description="Malectin" evidence="7">
    <location>
        <begin position="766"/>
        <end position="934"/>
    </location>
</feature>
<feature type="domain" description="Glycoside hydrolase family 2 catalytic" evidence="5">
    <location>
        <begin position="366"/>
        <end position="501"/>
    </location>
</feature>
<dbReference type="PANTHER" id="PTHR42732:SF1">
    <property type="entry name" value="BETA-MANNOSIDASE"/>
    <property type="match status" value="1"/>
</dbReference>
<dbReference type="InterPro" id="IPR051913">
    <property type="entry name" value="GH2_Domain-Containing"/>
</dbReference>
<accession>A0A4V2MID2</accession>
<sequence>MKVALNSFLTEKRGVLSKKDFFFSQKNRRCQKTKIFAKPSRFFSACLTIVFLISIPKAFAQNIRKDILLNSNWSSIADEKNSNAYNGFENSNYKLASWKTVNVPHNWDQYEGYQRKLHGNKHGYAWYRKSFKTNEINPMAIGSGKRFFLYFEGVGSYATVWLNGKKVGYHAGGRTTFTLDVTSVIKLNNQDNLLAVRADHPANIQDLPWVDGGCSTERGFSEGSQPMGIFRPVHLIVTNEVRIEPFGVHIWNDDQISEKSAVLNFETTVKNYGASTKSITISNQLVDAAGKILASLNRVEKIAGNKELVINQQSNKLINPKLWSIENPYLYTIKTKIIESGKVVDELNTPYGIRWISWPIGDKANQKVFLLNGKPVFINGIAEYEHLIGQSHAFSNEQIRSRVMQIKSAGFNAFRDAHQPHNLLYQTYWDKLGVLSWTQMAAHIWYDTPEFRNNFKSLLTDWVKERRNSPSVVLWGLENESTLPEDFAKECTELIRKLDPTASSQRKVTTCNGGKGTDWDVPQNWTGTYGGNPLTYGDDLQKQVLVGEYGAWRTLDLHSADAQIKSPTHTENYMTELMEIKVRLAESVKDKTAGHYFWLYSSHDNPGRVQGGEGLRDLDRVGPVNYKGMYTPWEEPTDVYYMFRANYAPKQTEPMAYIVSHTWPNRWSTPGIKDSITVYSNCDEVELFNDVNQQSLGKRTRKGIGSHFQWDEPNIQYNVLYAVGYVNGKAVAKDYIVLNNLPKAPNFKSLVSNTNIAEPTKGYHYLYRLNAGGPSYTDQFGKVWSTDQQANSKIGAYGSTSWTANFPGVPSFFASQRRTFDPIKGTSDWKLFQTFRYGRDQLKFQFPIPADGEYLVELYFIEPWLGVGGGMDAKGMRLFDVAINDKTVIKDLDIWVEVGANKVLKKTVKVFSKAGQLVVSFPQVKVGQALISAIAVATTNEKIKISPQDNSIIEYANDIEKSTWLDIGDKQYSDEFIEFTSLPSNLFGAEYVKTSNKTSKAISFKLTAAADVFVIADEKAKLDWLVDYEDAKSMVINSTGAKFNVFRKRFAIDDEIKLGQKASNTQMYSVAVVPPTNLEPAYDLKSVTTYKATDATLKGEGLVRENLMGKPRVVFKANEGNVLEWKINTGVADIYSITIKYHNPFDFNLKAKLEFLSADGTLMKTELVEFTPTKEGKWNYLNTNTRSMINAGSYLVRITSTETKGLYVDALDVQ</sequence>
<dbReference type="RefSeq" id="WP_131553411.1">
    <property type="nucleotide sequence ID" value="NZ_SJSK01000003.1"/>
</dbReference>
<dbReference type="InterPro" id="IPR017853">
    <property type="entry name" value="GH"/>
</dbReference>
<dbReference type="InterPro" id="IPR006103">
    <property type="entry name" value="Glyco_hydro_2_cat"/>
</dbReference>
<feature type="domain" description="DUF4982" evidence="8">
    <location>
        <begin position="675"/>
        <end position="732"/>
    </location>
</feature>
<dbReference type="PANTHER" id="PTHR42732">
    <property type="entry name" value="BETA-GALACTOSIDASE"/>
    <property type="match status" value="1"/>
</dbReference>
<dbReference type="Pfam" id="PF00703">
    <property type="entry name" value="Glyco_hydro_2"/>
    <property type="match status" value="1"/>
</dbReference>
<evidence type="ECO:0000256" key="2">
    <source>
        <dbReference type="ARBA" id="ARBA00022801"/>
    </source>
</evidence>
<dbReference type="InterPro" id="IPR032311">
    <property type="entry name" value="DUF4982"/>
</dbReference>
<dbReference type="SUPFAM" id="SSF49785">
    <property type="entry name" value="Galactose-binding domain-like"/>
    <property type="match status" value="1"/>
</dbReference>
<evidence type="ECO:0000259" key="8">
    <source>
        <dbReference type="Pfam" id="PF16355"/>
    </source>
</evidence>
<evidence type="ECO:0000313" key="10">
    <source>
        <dbReference type="Proteomes" id="UP000292884"/>
    </source>
</evidence>
<evidence type="ECO:0000259" key="5">
    <source>
        <dbReference type="Pfam" id="PF02836"/>
    </source>
</evidence>
<dbReference type="AlphaFoldDB" id="A0A4V2MID2"/>
<dbReference type="InterPro" id="IPR021720">
    <property type="entry name" value="Malectin_dom"/>
</dbReference>
<dbReference type="Pfam" id="PF16355">
    <property type="entry name" value="DUF4982"/>
    <property type="match status" value="1"/>
</dbReference>
<reference evidence="9 10" key="1">
    <citation type="submission" date="2019-02" db="EMBL/GenBank/DDBJ databases">
        <title>Pedobacter sp. RP-1-13 sp. nov., isolated from Arctic soil.</title>
        <authorList>
            <person name="Dahal R.H."/>
        </authorList>
    </citation>
    <scope>NUCLEOTIDE SEQUENCE [LARGE SCALE GENOMIC DNA]</scope>
    <source>
        <strain evidence="9 10">RP-1-13</strain>
    </source>
</reference>
<dbReference type="Pfam" id="PF02837">
    <property type="entry name" value="Glyco_hydro_2_N"/>
    <property type="match status" value="1"/>
</dbReference>
<dbReference type="InterPro" id="IPR006101">
    <property type="entry name" value="Glyco_hydro_2"/>
</dbReference>
<dbReference type="InterPro" id="IPR036156">
    <property type="entry name" value="Beta-gal/glucu_dom_sf"/>
</dbReference>
<dbReference type="EMBL" id="SJSK01000003">
    <property type="protein sequence ID" value="TCC90006.1"/>
    <property type="molecule type" value="Genomic_DNA"/>
</dbReference>
<name>A0A4V2MID2_9SPHI</name>
<feature type="domain" description="Glycosyl hydrolases family 2 sugar binding" evidence="6">
    <location>
        <begin position="70"/>
        <end position="236"/>
    </location>
</feature>
<evidence type="ECO:0000256" key="1">
    <source>
        <dbReference type="ARBA" id="ARBA00007401"/>
    </source>
</evidence>
<dbReference type="Pfam" id="PF11721">
    <property type="entry name" value="Malectin"/>
    <property type="match status" value="1"/>
</dbReference>
<evidence type="ECO:0000259" key="6">
    <source>
        <dbReference type="Pfam" id="PF02837"/>
    </source>
</evidence>
<comment type="similarity">
    <text evidence="1">Belongs to the glycosyl hydrolase 2 family.</text>
</comment>
<comment type="caution">
    <text evidence="9">The sequence shown here is derived from an EMBL/GenBank/DDBJ whole genome shotgun (WGS) entry which is preliminary data.</text>
</comment>
<dbReference type="Gene3D" id="2.60.120.260">
    <property type="entry name" value="Galactose-binding domain-like"/>
    <property type="match status" value="2"/>
</dbReference>
<dbReference type="InterPro" id="IPR006102">
    <property type="entry name" value="Ig-like_GH2"/>
</dbReference>
<dbReference type="PRINTS" id="PR00132">
    <property type="entry name" value="GLHYDRLASE2"/>
</dbReference>
<evidence type="ECO:0000313" key="9">
    <source>
        <dbReference type="EMBL" id="TCC90006.1"/>
    </source>
</evidence>
<protein>
    <submittedName>
        <fullName evidence="9">DUF4982 domain-containing protein</fullName>
    </submittedName>
</protein>
<keyword evidence="2" id="KW-0378">Hydrolase</keyword>
<dbReference type="Proteomes" id="UP000292884">
    <property type="component" value="Unassembled WGS sequence"/>
</dbReference>
<dbReference type="Pfam" id="PF02836">
    <property type="entry name" value="Glyco_hydro_2_C"/>
    <property type="match status" value="1"/>
</dbReference>
<dbReference type="InterPro" id="IPR006104">
    <property type="entry name" value="Glyco_hydro_2_N"/>
</dbReference>